<dbReference type="InterPro" id="IPR006162">
    <property type="entry name" value="Ppantetheine_attach_site"/>
</dbReference>
<evidence type="ECO:0000256" key="4">
    <source>
        <dbReference type="ARBA" id="ARBA00022603"/>
    </source>
</evidence>
<evidence type="ECO:0000313" key="13">
    <source>
        <dbReference type="Proteomes" id="UP001390339"/>
    </source>
</evidence>
<dbReference type="SUPFAM" id="SSF53901">
    <property type="entry name" value="Thiolase-like"/>
    <property type="match status" value="1"/>
</dbReference>
<dbReference type="InterPro" id="IPR013217">
    <property type="entry name" value="Methyltransf_12"/>
</dbReference>
<dbReference type="Gene3D" id="3.40.50.150">
    <property type="entry name" value="Vaccinia Virus protein VP39"/>
    <property type="match status" value="1"/>
</dbReference>
<feature type="domain" description="Carrier" evidence="9">
    <location>
        <begin position="1671"/>
        <end position="1748"/>
    </location>
</feature>
<dbReference type="InterPro" id="IPR014030">
    <property type="entry name" value="Ketoacyl_synth_N"/>
</dbReference>
<feature type="domain" description="PKS/mFAS DH" evidence="11">
    <location>
        <begin position="1318"/>
        <end position="1628"/>
    </location>
</feature>
<feature type="region of interest" description="N-terminal hotdog fold" evidence="7">
    <location>
        <begin position="1318"/>
        <end position="1451"/>
    </location>
</feature>
<keyword evidence="4" id="KW-0489">Methyltransferase</keyword>
<dbReference type="Pfam" id="PF16073">
    <property type="entry name" value="SAT"/>
    <property type="match status" value="1"/>
</dbReference>
<dbReference type="CDD" id="cd00833">
    <property type="entry name" value="PKS"/>
    <property type="match status" value="1"/>
</dbReference>
<dbReference type="SMART" id="SM00823">
    <property type="entry name" value="PKS_PP"/>
    <property type="match status" value="1"/>
</dbReference>
<dbReference type="InterPro" id="IPR049551">
    <property type="entry name" value="PKS_DH_C"/>
</dbReference>
<keyword evidence="2" id="KW-0596">Phosphopantetheine</keyword>
<dbReference type="Pfam" id="PF00109">
    <property type="entry name" value="ketoacyl-synt"/>
    <property type="match status" value="1"/>
</dbReference>
<dbReference type="InterPro" id="IPR029058">
    <property type="entry name" value="AB_hydrolase_fold"/>
</dbReference>
<dbReference type="PROSITE" id="PS52004">
    <property type="entry name" value="KS3_2"/>
    <property type="match status" value="1"/>
</dbReference>
<dbReference type="PROSITE" id="PS52019">
    <property type="entry name" value="PKS_MFAS_DH"/>
    <property type="match status" value="1"/>
</dbReference>
<dbReference type="SUPFAM" id="SSF53335">
    <property type="entry name" value="S-adenosyl-L-methionine-dependent methyltransferases"/>
    <property type="match status" value="1"/>
</dbReference>
<evidence type="ECO:0000259" key="10">
    <source>
        <dbReference type="PROSITE" id="PS52004"/>
    </source>
</evidence>
<dbReference type="InterPro" id="IPR049900">
    <property type="entry name" value="PKS_mFAS_DH"/>
</dbReference>
<dbReference type="Gene3D" id="1.10.1200.10">
    <property type="entry name" value="ACP-like"/>
    <property type="match status" value="1"/>
</dbReference>
<dbReference type="SUPFAM" id="SSF47336">
    <property type="entry name" value="ACP-like"/>
    <property type="match status" value="1"/>
</dbReference>
<dbReference type="Gene3D" id="3.40.50.1820">
    <property type="entry name" value="alpha/beta hydrolase"/>
    <property type="match status" value="1"/>
</dbReference>
<sequence>MTVTLPSILVFGPQGDLASEKTHQDLRLELNSSTRLSALREAVDDLPQFWEALVNFDPSLGRVPGAKYIGELKQWLNNTAAPVPYPQTSVPNHCALALSVLVQITQYTHYLDHLGHNSHPRVLSSTRLGGVHGFCVGILSAIAVAVSTTEADLGHFAAIALRLAVCIGAYVDLDGIYSSIPTGYRAIALRWREGRMEDKAEVTDILESTADAYISSINDDASVTVTVTAIEEDGLIDKARKSDLRTKTLHICGRYHTPDHAGAVEKILKFASITKDLQFPDAKELNVPLRNTATGDVVSGCSLTRLALESTLTNVADWYKTLQSAIQQLPGSHHTIAFAGLGNAVPASLVGSGKLTVLALGDSHEPNTKQKEKLSSNHVNGLANGVNGINGVNSNDTGIDFDVYNDLDQYPSHSIAIVGMAGRFPGADSVDDLWDLMTAGKSMVEPAPLDRLKLPQTGEHANTKWWGNFLQDPAAFDHKFFKKSPREALAWDPQQRILLEVVYEALESAGYFGPRTTPETLDYGCYIGAVMSNWYDNLSCHPATAYATGGTQRSFLSGCMSHYFGWTGPALSIDTACSSSLVALNAACRAIWSGECSRAVAGGTNVFTSPFDYRNLAAAGFLSPSGQCKPFDAAADGYCRGEAVSVVVLKRLSDAIKENDNILGVVVGSAANQNHNHSHISAPQSDSQLDLYRRVIKLGGVEPEAVTYVEAHGTGTGVGDPVEVRSIRDAFGGPQRESLLHFGSIKGNIGHVEATAGVAGLVKVLLMMRHRTITPQASFSTLNPKLPDFRQHQMSISREVIPWTAPSLLALVNSYGAAGSNSAAMIRQKPSYTRTSAPVKLSKYPLFISAGSSESLSRFSKKLLAWVRDAKSAGRSDLLAQLSFNLADRANHSLSHYLATAVSTIGDLESSLESATKGSGISQLPKKKPVVLVFGGQEGNYIGLSEEVYRVSKVFRTHLNSVNDLMISHGMQSLYPSIFETAPIKDLVTLHSALFAVQYASAKAWLDSGLQVDAVVGHSFGQLTALCISGVLSLPDAWKLVSGRAALMQKHWGPEPGSMLFVQANRATVEEMLRDLAAERGAGHYAEIACHNGPESHVVVGSSKSIDALQNHVETTSGRYSRSSVRTKRLNVTNGFHSRFTEPMLGHLDALAKKLEWRKPQIHLETTDEIQSNPTPDYRSVSKHTRGAVFFQQAIERLNAKLLQCTWIEAGPSSSVIKLVKGCVVGANSHAHAFHASPLASKIGAQDLLTDMTVDLWRSGYNVQYWPFHRSQKLDYEHISLPPIQFEKTRHWLDFTGNRGAAEVAEADGNMASMEETHELITFTQFNDAAESEAVFRVDPQSDRFQEMLGGHVMAGQSLAPASLYFEVVARAALLLAGDTQVRVYVPVVDDLAMKSPIGHIITKKISLVLKKLGGVATSWSFSIMTQDAEGHSSPQFEHATGTVCLKKRDNVQSAREFERFGMLIGQRRCEEILGHPDAETMRGRHIYRAFNTVVYYGEAFHGIKEIACVNMESAGIVRITPDPGDPADQRLCDTPMTDSFMQFAGLMVNYFHNPSMEEVFVCMKIEHIQMGGGFEPHAGEWLVYSTMSRPNENDVVSDVYVFDARTKQMVMSVFGLRFAKMSQSLLGRMLKSVNKIASAAAPSTTIVGERPIDGALPPIAEQPPAAIFKSRSAGKRQEIIQVVSNVSDVPVEQITDEMSLDDLGVDSLMATEMLNDIRSVLGVTIDLSSFLFFPNIQAVVKHIEEKLGVSAEADSILPETDSGIGGDIDTPSDKPGANTPDESIEEPKPLRGEIPTISAPEAFQRTRLDFDRLAETTQAAGFWDKAYPCQARLVLAYVVEAFAELGCVLKNLRSGDVAPQVQVLDKHKRLVRQLWRVLEDGGLVVISSSSEEEGQNQTFTRTEMPVDPTDAESIYHNIIDLYPQHAMANRLTRATGSQMAACLRGDKEGIQIIFGDRDNKKTVQELYEFWPLFRAPTFILGNFLTEALSNATRTGGGKFRILEIGGGTGGTTRYIVNLLKSQGIEFEYVFTDVSSSLVRSTARQFEGIPEVSSDILDVEKPPKHEYVGAFHCVIATNCIHATRNLETSLGNIRPMLREDGVLAIIEITRNMFWMDTVFGLLEGWWLFDDGREHALIDERQWERKLKAAGFGTVSWSDGDTPESKTVRVIAAFPNSDAAPERAVKAAMETVTYKRIGDLEIKADVYYPLEGEILTGSKMPIALMIHGGSHILFSRKDVRPAQTRLLLRKGFLPVSLDYRLCPEVSLTEGPMVDVCDALNWARKQVPELTFPNNPGLQIDGENVVVVGWSSGGQLAMSLAWTAPARGLRPPEAILAFYAPTNYEDEWWQNPIEPNGAPYKGQCYDVLDGVEDQPIANYEMVGAWEEPVADPRSHSDPRTKIVLHINWKAQTLPVILGGLPSRRKVVKSGSDRAEMDWNALPQPSLDTIRAASPYAHLKQGTYHVPTFFIHGTADDLIPWQQSQDTYQLMREAGIETGLVLVDDAPHICDLSSDPISEGWKAVVRGYDFICSFVS</sequence>
<comment type="pathway">
    <text evidence="1">Secondary metabolite biosynthesis.</text>
</comment>
<accession>A0ABR2IA66</accession>
<dbReference type="PROSITE" id="PS50075">
    <property type="entry name" value="CARRIER"/>
    <property type="match status" value="1"/>
</dbReference>
<dbReference type="InterPro" id="IPR016039">
    <property type="entry name" value="Thiolase-like"/>
</dbReference>
<dbReference type="InterPro" id="IPR014043">
    <property type="entry name" value="Acyl_transferase_dom"/>
</dbReference>
<evidence type="ECO:0000256" key="3">
    <source>
        <dbReference type="ARBA" id="ARBA00022553"/>
    </source>
</evidence>
<dbReference type="EMBL" id="JAPCWZ010000006">
    <property type="protein sequence ID" value="KAK8859889.1"/>
    <property type="molecule type" value="Genomic_DNA"/>
</dbReference>
<evidence type="ECO:0000256" key="8">
    <source>
        <dbReference type="SAM" id="MobiDB-lite"/>
    </source>
</evidence>
<dbReference type="SUPFAM" id="SSF53474">
    <property type="entry name" value="alpha/beta-Hydrolases"/>
    <property type="match status" value="1"/>
</dbReference>
<dbReference type="InterPro" id="IPR020806">
    <property type="entry name" value="PKS_PP-bd"/>
</dbReference>
<dbReference type="InterPro" id="IPR018201">
    <property type="entry name" value="Ketoacyl_synth_AS"/>
</dbReference>
<dbReference type="InterPro" id="IPR032088">
    <property type="entry name" value="SAT"/>
</dbReference>
<dbReference type="InterPro" id="IPR016036">
    <property type="entry name" value="Malonyl_transacylase_ACP-bd"/>
</dbReference>
<dbReference type="Proteomes" id="UP001390339">
    <property type="component" value="Unassembled WGS sequence"/>
</dbReference>
<keyword evidence="3" id="KW-0597">Phosphoprotein</keyword>
<dbReference type="InterPro" id="IPR009081">
    <property type="entry name" value="PP-bd_ACP"/>
</dbReference>
<evidence type="ECO:0000256" key="5">
    <source>
        <dbReference type="ARBA" id="ARBA00022679"/>
    </source>
</evidence>
<dbReference type="SMART" id="SM00825">
    <property type="entry name" value="PKS_KS"/>
    <property type="match status" value="1"/>
</dbReference>
<dbReference type="SUPFAM" id="SSF55048">
    <property type="entry name" value="Probable ACP-binding domain of malonyl-CoA ACP transacylase"/>
    <property type="match status" value="1"/>
</dbReference>
<dbReference type="InterPro" id="IPR014031">
    <property type="entry name" value="Ketoacyl_synth_C"/>
</dbReference>
<dbReference type="Pfam" id="PF08242">
    <property type="entry name" value="Methyltransf_12"/>
    <property type="match status" value="1"/>
</dbReference>
<evidence type="ECO:0000259" key="9">
    <source>
        <dbReference type="PROSITE" id="PS50075"/>
    </source>
</evidence>
<proteinExistence type="predicted"/>
<feature type="region of interest" description="Disordered" evidence="8">
    <location>
        <begin position="1759"/>
        <end position="1794"/>
    </location>
</feature>
<dbReference type="InterPro" id="IPR001227">
    <property type="entry name" value="Ac_transferase_dom_sf"/>
</dbReference>
<dbReference type="Gene3D" id="3.40.366.10">
    <property type="entry name" value="Malonyl-Coenzyme A Acyl Carrier Protein, domain 2"/>
    <property type="match status" value="3"/>
</dbReference>
<dbReference type="InterPro" id="IPR036736">
    <property type="entry name" value="ACP-like_sf"/>
</dbReference>
<dbReference type="InterPro" id="IPR029063">
    <property type="entry name" value="SAM-dependent_MTases_sf"/>
</dbReference>
<dbReference type="InterPro" id="IPR020841">
    <property type="entry name" value="PKS_Beta-ketoAc_synthase_dom"/>
</dbReference>
<keyword evidence="13" id="KW-1185">Reference proteome</keyword>
<dbReference type="InterPro" id="IPR013094">
    <property type="entry name" value="AB_hydrolase_3"/>
</dbReference>
<dbReference type="InterPro" id="IPR050091">
    <property type="entry name" value="PKS_NRPS_Biosynth_Enz"/>
</dbReference>
<comment type="caution">
    <text evidence="12">The sequence shown here is derived from an EMBL/GenBank/DDBJ whole genome shotgun (WGS) entry which is preliminary data.</text>
</comment>
<dbReference type="InterPro" id="IPR042104">
    <property type="entry name" value="PKS_dehydratase_sf"/>
</dbReference>
<dbReference type="Pfam" id="PF14765">
    <property type="entry name" value="PS-DH"/>
    <property type="match status" value="1"/>
</dbReference>
<dbReference type="Pfam" id="PF07859">
    <property type="entry name" value="Abhydrolase_3"/>
    <property type="match status" value="1"/>
</dbReference>
<protein>
    <submittedName>
        <fullName evidence="12">BcPKS19 polyketide synthase</fullName>
    </submittedName>
</protein>
<dbReference type="Pfam" id="PF18558">
    <property type="entry name" value="HTH_51"/>
    <property type="match status" value="1"/>
</dbReference>
<dbReference type="PROSITE" id="PS00606">
    <property type="entry name" value="KS3_1"/>
    <property type="match status" value="1"/>
</dbReference>
<evidence type="ECO:0000259" key="11">
    <source>
        <dbReference type="PROSITE" id="PS52019"/>
    </source>
</evidence>
<keyword evidence="6" id="KW-0511">Multifunctional enzyme</keyword>
<evidence type="ECO:0000313" key="12">
    <source>
        <dbReference type="EMBL" id="KAK8859889.1"/>
    </source>
</evidence>
<dbReference type="PROSITE" id="PS00012">
    <property type="entry name" value="PHOSPHOPANTETHEINE"/>
    <property type="match status" value="1"/>
</dbReference>
<reference evidence="12 13" key="1">
    <citation type="journal article" date="2024" name="IMA Fungus">
        <title>Apiospora arundinis, a panoply of carbohydrate-active enzymes and secondary metabolites.</title>
        <authorList>
            <person name="Sorensen T."/>
            <person name="Petersen C."/>
            <person name="Muurmann A.T."/>
            <person name="Christiansen J.V."/>
            <person name="Brundto M.L."/>
            <person name="Overgaard C.K."/>
            <person name="Boysen A.T."/>
            <person name="Wollenberg R.D."/>
            <person name="Larsen T.O."/>
            <person name="Sorensen J.L."/>
            <person name="Nielsen K.L."/>
            <person name="Sondergaard T.E."/>
        </authorList>
    </citation>
    <scope>NUCLEOTIDE SEQUENCE [LARGE SCALE GENOMIC DNA]</scope>
    <source>
        <strain evidence="12 13">AAU 773</strain>
    </source>
</reference>
<dbReference type="Pfam" id="PF00550">
    <property type="entry name" value="PP-binding"/>
    <property type="match status" value="1"/>
</dbReference>
<dbReference type="SUPFAM" id="SSF52151">
    <property type="entry name" value="FabD/lysophospholipase-like"/>
    <property type="match status" value="1"/>
</dbReference>
<dbReference type="Gene3D" id="3.10.129.110">
    <property type="entry name" value="Polyketide synthase dehydratase"/>
    <property type="match status" value="1"/>
</dbReference>
<keyword evidence="5" id="KW-0808">Transferase</keyword>
<dbReference type="InterPro" id="IPR041068">
    <property type="entry name" value="HTH_51"/>
</dbReference>
<dbReference type="InterPro" id="IPR016035">
    <property type="entry name" value="Acyl_Trfase/lysoPLipase"/>
</dbReference>
<feature type="active site" description="Proton acceptor; for dehydratase activity" evidence="7">
    <location>
        <position position="1352"/>
    </location>
</feature>
<dbReference type="PANTHER" id="PTHR43775">
    <property type="entry name" value="FATTY ACID SYNTHASE"/>
    <property type="match status" value="1"/>
</dbReference>
<feature type="region of interest" description="C-terminal hotdog fold" evidence="7">
    <location>
        <begin position="1479"/>
        <end position="1628"/>
    </location>
</feature>
<dbReference type="SMART" id="SM00827">
    <property type="entry name" value="PKS_AT"/>
    <property type="match status" value="1"/>
</dbReference>
<evidence type="ECO:0000256" key="2">
    <source>
        <dbReference type="ARBA" id="ARBA00022450"/>
    </source>
</evidence>
<feature type="domain" description="Ketosynthase family 3 (KS3)" evidence="10">
    <location>
        <begin position="412"/>
        <end position="828"/>
    </location>
</feature>
<organism evidence="12 13">
    <name type="scientific">Apiospora arundinis</name>
    <dbReference type="NCBI Taxonomy" id="335852"/>
    <lineage>
        <taxon>Eukaryota</taxon>
        <taxon>Fungi</taxon>
        <taxon>Dikarya</taxon>
        <taxon>Ascomycota</taxon>
        <taxon>Pezizomycotina</taxon>
        <taxon>Sordariomycetes</taxon>
        <taxon>Xylariomycetidae</taxon>
        <taxon>Amphisphaeriales</taxon>
        <taxon>Apiosporaceae</taxon>
        <taxon>Apiospora</taxon>
    </lineage>
</organism>
<feature type="active site" description="Proton donor; for dehydratase activity" evidence="7">
    <location>
        <position position="1539"/>
    </location>
</feature>
<dbReference type="PANTHER" id="PTHR43775:SF21">
    <property type="entry name" value="NON-REDUCING POLYKETIDE SYNTHASE AUSA-RELATED"/>
    <property type="match status" value="1"/>
</dbReference>
<dbReference type="Pfam" id="PF00698">
    <property type="entry name" value="Acyl_transf_1"/>
    <property type="match status" value="1"/>
</dbReference>
<evidence type="ECO:0000256" key="6">
    <source>
        <dbReference type="ARBA" id="ARBA00023268"/>
    </source>
</evidence>
<dbReference type="Gene3D" id="3.30.70.3290">
    <property type="match status" value="1"/>
</dbReference>
<dbReference type="Pfam" id="PF02801">
    <property type="entry name" value="Ketoacyl-synt_C"/>
    <property type="match status" value="1"/>
</dbReference>
<dbReference type="Gene3D" id="3.40.47.10">
    <property type="match status" value="1"/>
</dbReference>
<gene>
    <name evidence="12" type="ORF">PGQ11_010623</name>
</gene>
<evidence type="ECO:0000256" key="1">
    <source>
        <dbReference type="ARBA" id="ARBA00005179"/>
    </source>
</evidence>
<evidence type="ECO:0000256" key="7">
    <source>
        <dbReference type="PROSITE-ProRule" id="PRU01363"/>
    </source>
</evidence>
<name>A0ABR2IA66_9PEZI</name>